<keyword evidence="3" id="KW-1185">Reference proteome</keyword>
<accession>A0ABW7HE59</accession>
<dbReference type="NCBIfam" id="TIGR02595">
    <property type="entry name" value="PEP_CTERM"/>
    <property type="match status" value="1"/>
</dbReference>
<evidence type="ECO:0000313" key="3">
    <source>
        <dbReference type="Proteomes" id="UP001606134"/>
    </source>
</evidence>
<reference evidence="2 3" key="1">
    <citation type="submission" date="2024-08" db="EMBL/GenBank/DDBJ databases">
        <authorList>
            <person name="Lu H."/>
        </authorList>
    </citation>
    <scope>NUCLEOTIDE SEQUENCE [LARGE SCALE GENOMIC DNA]</scope>
    <source>
        <strain evidence="2 3">BYS78W</strain>
    </source>
</reference>
<name>A0ABW7HE59_9BURK</name>
<dbReference type="EMBL" id="JBIGIC010000007">
    <property type="protein sequence ID" value="MFG6488203.1"/>
    <property type="molecule type" value="Genomic_DNA"/>
</dbReference>
<dbReference type="Proteomes" id="UP001606134">
    <property type="component" value="Unassembled WGS sequence"/>
</dbReference>
<dbReference type="InterPro" id="IPR013424">
    <property type="entry name" value="Ice-binding_C"/>
</dbReference>
<feature type="signal peptide" evidence="1">
    <location>
        <begin position="1"/>
        <end position="18"/>
    </location>
</feature>
<sequence length="246" mass="24746">MKLMTAIAAVCLAQVAQSATPEHVNGLGGWLSNTTFAYSAEPDGSPSTLQFASGAMGLAVIGAGFGPDVDGKIASLSVSATADMSSVGASVTGSKFYQSFAAQGKVDISMLDGLSGNLLSATISGGLVQVDVVTHRATVELNLVGLTSGSLYLTGQPATLSLDGMLATAPMLGNCSDHAYKATCLPGEQFLDDFMLTSNSTAGSWKISTGAFVSAVPEPGTAALMLLGTLALSWLAAGRSAAKARN</sequence>
<proteinExistence type="predicted"/>
<gene>
    <name evidence="2" type="ORF">ACG04R_16070</name>
</gene>
<evidence type="ECO:0000256" key="1">
    <source>
        <dbReference type="SAM" id="SignalP"/>
    </source>
</evidence>
<feature type="chain" id="PRO_5046913593" evidence="1">
    <location>
        <begin position="19"/>
        <end position="246"/>
    </location>
</feature>
<comment type="caution">
    <text evidence="2">The sequence shown here is derived from an EMBL/GenBank/DDBJ whole genome shotgun (WGS) entry which is preliminary data.</text>
</comment>
<keyword evidence="1" id="KW-0732">Signal</keyword>
<dbReference type="RefSeq" id="WP_394412592.1">
    <property type="nucleotide sequence ID" value="NZ_JBIGIC010000007.1"/>
</dbReference>
<protein>
    <submittedName>
        <fullName evidence="2">PEP-CTERM sorting domain-containing protein</fullName>
    </submittedName>
</protein>
<organism evidence="2 3">
    <name type="scientific">Pelomonas candidula</name>
    <dbReference type="NCBI Taxonomy" id="3299025"/>
    <lineage>
        <taxon>Bacteria</taxon>
        <taxon>Pseudomonadati</taxon>
        <taxon>Pseudomonadota</taxon>
        <taxon>Betaproteobacteria</taxon>
        <taxon>Burkholderiales</taxon>
        <taxon>Sphaerotilaceae</taxon>
        <taxon>Roseateles</taxon>
    </lineage>
</organism>
<evidence type="ECO:0000313" key="2">
    <source>
        <dbReference type="EMBL" id="MFG6488203.1"/>
    </source>
</evidence>